<proteinExistence type="predicted"/>
<dbReference type="Proteomes" id="UP001293254">
    <property type="component" value="Unassembled WGS sequence"/>
</dbReference>
<accession>A0AAE1Z2X5</accession>
<keyword evidence="5" id="KW-1185">Reference proteome</keyword>
<dbReference type="PROSITE" id="PS51671">
    <property type="entry name" value="ACT"/>
    <property type="match status" value="1"/>
</dbReference>
<evidence type="ECO:0000259" key="3">
    <source>
        <dbReference type="PROSITE" id="PS51671"/>
    </source>
</evidence>
<dbReference type="InterPro" id="IPR056805">
    <property type="entry name" value="ACT_ACR9/10_C"/>
</dbReference>
<dbReference type="AlphaFoldDB" id="A0AAE1Z2X5"/>
<dbReference type="Pfam" id="PF24914">
    <property type="entry name" value="ACR10_N"/>
    <property type="match status" value="1"/>
</dbReference>
<dbReference type="PANTHER" id="PTHR31096">
    <property type="entry name" value="ACT DOMAIN-CONTAINING PROTEIN ACR4-RELATED"/>
    <property type="match status" value="1"/>
</dbReference>
<dbReference type="Pfam" id="PF24926">
    <property type="entry name" value="ACT_ACR9_C"/>
    <property type="match status" value="1"/>
</dbReference>
<dbReference type="InterPro" id="IPR002912">
    <property type="entry name" value="ACT_dom"/>
</dbReference>
<evidence type="ECO:0000313" key="5">
    <source>
        <dbReference type="Proteomes" id="UP001293254"/>
    </source>
</evidence>
<dbReference type="InterPro" id="IPR056816">
    <property type="entry name" value="ACR2/9/10_N"/>
</dbReference>
<evidence type="ECO:0000256" key="1">
    <source>
        <dbReference type="ARBA" id="ARBA00022737"/>
    </source>
</evidence>
<name>A0AAE1Z2X5_9LAMI</name>
<keyword evidence="1 2" id="KW-0677">Repeat</keyword>
<feature type="domain" description="ACT" evidence="3">
    <location>
        <begin position="111"/>
        <end position="194"/>
    </location>
</feature>
<reference evidence="4" key="2">
    <citation type="journal article" date="2024" name="Plant">
        <title>Genomic evolution and insights into agronomic trait innovations of Sesamum species.</title>
        <authorList>
            <person name="Miao H."/>
            <person name="Wang L."/>
            <person name="Qu L."/>
            <person name="Liu H."/>
            <person name="Sun Y."/>
            <person name="Le M."/>
            <person name="Wang Q."/>
            <person name="Wei S."/>
            <person name="Zheng Y."/>
            <person name="Lin W."/>
            <person name="Duan Y."/>
            <person name="Cao H."/>
            <person name="Xiong S."/>
            <person name="Wang X."/>
            <person name="Wei L."/>
            <person name="Li C."/>
            <person name="Ma Q."/>
            <person name="Ju M."/>
            <person name="Zhao R."/>
            <person name="Li G."/>
            <person name="Mu C."/>
            <person name="Tian Q."/>
            <person name="Mei H."/>
            <person name="Zhang T."/>
            <person name="Gao T."/>
            <person name="Zhang H."/>
        </authorList>
    </citation>
    <scope>NUCLEOTIDE SEQUENCE</scope>
    <source>
        <strain evidence="4">3651</strain>
    </source>
</reference>
<reference evidence="4" key="1">
    <citation type="submission" date="2020-06" db="EMBL/GenBank/DDBJ databases">
        <authorList>
            <person name="Li T."/>
            <person name="Hu X."/>
            <person name="Zhang T."/>
            <person name="Song X."/>
            <person name="Zhang H."/>
            <person name="Dai N."/>
            <person name="Sheng W."/>
            <person name="Hou X."/>
            <person name="Wei L."/>
        </authorList>
    </citation>
    <scope>NUCLEOTIDE SEQUENCE</scope>
    <source>
        <strain evidence="4">3651</strain>
        <tissue evidence="4">Leaf</tissue>
    </source>
</reference>
<dbReference type="PANTHER" id="PTHR31096:SF14">
    <property type="entry name" value="ACT DOMAIN-CONTAINING PROTEIN ACR"/>
    <property type="match status" value="1"/>
</dbReference>
<protein>
    <recommendedName>
        <fullName evidence="2">ACT domain-containing protein ACR</fullName>
    </recommendedName>
    <alternativeName>
        <fullName evidence="2">Protein ACT DOMAIN REPEATS</fullName>
    </alternativeName>
</protein>
<evidence type="ECO:0000256" key="2">
    <source>
        <dbReference type="RuleBase" id="RU369043"/>
    </source>
</evidence>
<organism evidence="4 5">
    <name type="scientific">Sesamum alatum</name>
    <dbReference type="NCBI Taxonomy" id="300844"/>
    <lineage>
        <taxon>Eukaryota</taxon>
        <taxon>Viridiplantae</taxon>
        <taxon>Streptophyta</taxon>
        <taxon>Embryophyta</taxon>
        <taxon>Tracheophyta</taxon>
        <taxon>Spermatophyta</taxon>
        <taxon>Magnoliopsida</taxon>
        <taxon>eudicotyledons</taxon>
        <taxon>Gunneridae</taxon>
        <taxon>Pentapetalae</taxon>
        <taxon>asterids</taxon>
        <taxon>lamiids</taxon>
        <taxon>Lamiales</taxon>
        <taxon>Pedaliaceae</taxon>
        <taxon>Sesamum</taxon>
    </lineage>
</organism>
<comment type="caution">
    <text evidence="4">The sequence shown here is derived from an EMBL/GenBank/DDBJ whole genome shotgun (WGS) entry which is preliminary data.</text>
</comment>
<comment type="function">
    <text evidence="2">Binds amino acids.</text>
</comment>
<sequence>MGVTNDDAVLIEKGKKAGEPYVITVNCPDKTGLGCDICHTILEFGLYITRGDVSTDGIWCYVVLWVIPHSSSRVVRWMNLKDRLQSICPPSIPSFYLNQPSQRSSSSPVYLLKFCSVDRKGLLHDVTEVLDELELTIQRVKVTTTPDGYVLDLFFIKDNLELLHTKARQDETCERLYTVLGESCISCELQLAGPHCENLQGTSSLSSVAAEELFRFTLSEKEPRSQALSQDITELKRASVKTDNSLSPAHTLLQINCVDHKGFLYDIMRTLKDCNIKIAYGRFSPVNKGRRELDLFIQHKDGEKIVDPEKQDALCSRLKLELLHPLRVLIANRGPDTELLVANPVEVSGRGRPRVFYDVTFALKNLGICIFLAEIGRHSAAEREWEIYRFLLDENCNFQLSSKVVRNQIVDKKKQEERAALLYGMRRGEVQASTVPSSAYLTALTLEIEKKLQRALASASQRPNLLQELFADIALEVDDRAKQIIFGEEDAISVADDGYSGPICFYSVLADYFVCMPQNGKSILDLIVQLWSQSFASNIFALLFHKWMFEFQLDNPEVSLRYSSALVRGATNVFWIDIQSNATRFLRLFQYLLDEVALDSERLKKIPQQAQRDLFLLLSRFIFFYNSADKLESFLKQFPDFPNAFLIGSAADIFVIELADQKSKLYISGVRIFNKFQPYQFQHGIKSRCLPPFTSVPSTTSRLLHVHSSAPTATVLPLALIYF</sequence>
<dbReference type="InterPro" id="IPR040217">
    <property type="entry name" value="ACR1-12"/>
</dbReference>
<dbReference type="Pfam" id="PF24931">
    <property type="entry name" value="ACT_ACR9_3rd"/>
    <property type="match status" value="1"/>
</dbReference>
<gene>
    <name evidence="4" type="ORF">Salat_0445000</name>
</gene>
<dbReference type="EMBL" id="JACGWO010000001">
    <property type="protein sequence ID" value="KAK4441101.1"/>
    <property type="molecule type" value="Genomic_DNA"/>
</dbReference>
<evidence type="ECO:0000313" key="4">
    <source>
        <dbReference type="EMBL" id="KAK4441101.1"/>
    </source>
</evidence>
<dbReference type="InterPro" id="IPR045865">
    <property type="entry name" value="ACT-like_dom_sf"/>
</dbReference>
<dbReference type="GO" id="GO:0016597">
    <property type="term" value="F:amino acid binding"/>
    <property type="evidence" value="ECO:0007669"/>
    <property type="project" value="UniProtKB-UniRule"/>
</dbReference>
<dbReference type="SUPFAM" id="SSF55021">
    <property type="entry name" value="ACT-like"/>
    <property type="match status" value="2"/>
</dbReference>